<comment type="caution">
    <text evidence="3">The sequence shown here is derived from an EMBL/GenBank/DDBJ whole genome shotgun (WGS) entry which is preliminary data.</text>
</comment>
<gene>
    <name evidence="3" type="ORF">BC349_01635</name>
</gene>
<dbReference type="SMART" id="SM00014">
    <property type="entry name" value="acidPPc"/>
    <property type="match status" value="1"/>
</dbReference>
<reference evidence="3 4" key="1">
    <citation type="submission" date="2016-07" db="EMBL/GenBank/DDBJ databases">
        <title>Genome analysis of Flavihumibacter stibioxidans YS-17.</title>
        <authorList>
            <person name="Shi K."/>
            <person name="Han Y."/>
            <person name="Wang G."/>
        </authorList>
    </citation>
    <scope>NUCLEOTIDE SEQUENCE [LARGE SCALE GENOMIC DNA]</scope>
    <source>
        <strain evidence="3 4">YS-17</strain>
    </source>
</reference>
<proteinExistence type="predicted"/>
<evidence type="ECO:0000259" key="2">
    <source>
        <dbReference type="SMART" id="SM00014"/>
    </source>
</evidence>
<dbReference type="SUPFAM" id="SSF48317">
    <property type="entry name" value="Acid phosphatase/Vanadium-dependent haloperoxidase"/>
    <property type="match status" value="1"/>
</dbReference>
<dbReference type="Proteomes" id="UP000765802">
    <property type="component" value="Unassembled WGS sequence"/>
</dbReference>
<organism evidence="3 4">
    <name type="scientific">Flavihumibacter stibioxidans</name>
    <dbReference type="NCBI Taxonomy" id="1834163"/>
    <lineage>
        <taxon>Bacteria</taxon>
        <taxon>Pseudomonadati</taxon>
        <taxon>Bacteroidota</taxon>
        <taxon>Chitinophagia</taxon>
        <taxon>Chitinophagales</taxon>
        <taxon>Chitinophagaceae</taxon>
        <taxon>Flavihumibacter</taxon>
    </lineage>
</organism>
<name>A0ABR7M541_9BACT</name>
<dbReference type="RefSeq" id="WP_222840045.1">
    <property type="nucleotide sequence ID" value="NZ_JBHULF010000006.1"/>
</dbReference>
<accession>A0ABR7M541</accession>
<feature type="domain" description="Phosphatidic acid phosphatase type 2/haloperoxidase" evidence="2">
    <location>
        <begin position="126"/>
        <end position="231"/>
    </location>
</feature>
<dbReference type="InterPro" id="IPR036938">
    <property type="entry name" value="PAP2/HPO_sf"/>
</dbReference>
<dbReference type="EMBL" id="MBUA01000001">
    <property type="protein sequence ID" value="MBC6489654.1"/>
    <property type="molecule type" value="Genomic_DNA"/>
</dbReference>
<dbReference type="Gene3D" id="1.20.144.10">
    <property type="entry name" value="Phosphatidic acid phosphatase type 2/haloperoxidase"/>
    <property type="match status" value="1"/>
</dbReference>
<dbReference type="Pfam" id="PF01569">
    <property type="entry name" value="PAP2"/>
    <property type="match status" value="1"/>
</dbReference>
<keyword evidence="4" id="KW-1185">Reference proteome</keyword>
<evidence type="ECO:0000313" key="4">
    <source>
        <dbReference type="Proteomes" id="UP000765802"/>
    </source>
</evidence>
<protein>
    <submittedName>
        <fullName evidence="3">Phosphoesterase</fullName>
    </submittedName>
</protein>
<evidence type="ECO:0000256" key="1">
    <source>
        <dbReference type="SAM" id="SignalP"/>
    </source>
</evidence>
<evidence type="ECO:0000313" key="3">
    <source>
        <dbReference type="EMBL" id="MBC6489654.1"/>
    </source>
</evidence>
<sequence>MQHSKSTTVFLMSLFILAANANAQVTDSTASNLFVKDSTRRNLSWRLPPHKKSFNAKSYIIPGLMVAYGITAIENDGLQRLNGEFKDEMYAEHPHKQIHIDNYLQFVPAAMVFGLDAFGIKAKHNLRDRTMLFLMSNIITNGTVYSMKSISHQLRPDGSKYNSFPSGHTAEAFANAEFLRQEYKDVSPWYGVAGYAMAATTGYLRMYNNKHWLSDVVAGAGVGIISTKLAYWLYPKIQHKLFKDKPMNTMVMPSYQNGSIGLGMVHRF</sequence>
<feature type="signal peptide" evidence="1">
    <location>
        <begin position="1"/>
        <end position="23"/>
    </location>
</feature>
<keyword evidence="1" id="KW-0732">Signal</keyword>
<feature type="chain" id="PRO_5045321198" evidence="1">
    <location>
        <begin position="24"/>
        <end position="268"/>
    </location>
</feature>
<dbReference type="InterPro" id="IPR000326">
    <property type="entry name" value="PAP2/HPO"/>
</dbReference>
<dbReference type="CDD" id="cd03394">
    <property type="entry name" value="PAP2_like_5"/>
    <property type="match status" value="1"/>
</dbReference>